<dbReference type="RefSeq" id="WP_229914093.1">
    <property type="nucleotide sequence ID" value="NZ_BNAT01000023.1"/>
</dbReference>
<proteinExistence type="predicted"/>
<dbReference type="EMBL" id="BNAT01000023">
    <property type="protein sequence ID" value="GHE39064.1"/>
    <property type="molecule type" value="Genomic_DNA"/>
</dbReference>
<name>A0A918Z927_9ACTN</name>
<gene>
    <name evidence="2" type="ORF">GCM10017771_57700</name>
</gene>
<feature type="compositionally biased region" description="Pro residues" evidence="1">
    <location>
        <begin position="9"/>
        <end position="24"/>
    </location>
</feature>
<protein>
    <submittedName>
        <fullName evidence="2">Uncharacterized protein</fullName>
    </submittedName>
</protein>
<feature type="region of interest" description="Disordered" evidence="1">
    <location>
        <begin position="1"/>
        <end position="24"/>
    </location>
</feature>
<sequence length="69" mass="7644">MTNAKTTMDPPPVLGLPAEQPVPPTDCERCAGLVEERARARAAGDWSQVSDCNVAIRAHHRPRRKRRKA</sequence>
<dbReference type="AlphaFoldDB" id="A0A918Z927"/>
<evidence type="ECO:0000256" key="1">
    <source>
        <dbReference type="SAM" id="MobiDB-lite"/>
    </source>
</evidence>
<keyword evidence="3" id="KW-1185">Reference proteome</keyword>
<dbReference type="Proteomes" id="UP000603227">
    <property type="component" value="Unassembled WGS sequence"/>
</dbReference>
<accession>A0A918Z927</accession>
<reference evidence="2" key="2">
    <citation type="submission" date="2020-09" db="EMBL/GenBank/DDBJ databases">
        <authorList>
            <person name="Sun Q."/>
            <person name="Zhou Y."/>
        </authorList>
    </citation>
    <scope>NUCLEOTIDE SEQUENCE</scope>
    <source>
        <strain evidence="2">CGMCC 4.7403</strain>
    </source>
</reference>
<evidence type="ECO:0000313" key="3">
    <source>
        <dbReference type="Proteomes" id="UP000603227"/>
    </source>
</evidence>
<organism evidence="2 3">
    <name type="scientific">Streptomyces capitiformicae</name>
    <dbReference type="NCBI Taxonomy" id="2014920"/>
    <lineage>
        <taxon>Bacteria</taxon>
        <taxon>Bacillati</taxon>
        <taxon>Actinomycetota</taxon>
        <taxon>Actinomycetes</taxon>
        <taxon>Kitasatosporales</taxon>
        <taxon>Streptomycetaceae</taxon>
        <taxon>Streptomyces</taxon>
    </lineage>
</organism>
<comment type="caution">
    <text evidence="2">The sequence shown here is derived from an EMBL/GenBank/DDBJ whole genome shotgun (WGS) entry which is preliminary data.</text>
</comment>
<reference evidence="2" key="1">
    <citation type="journal article" date="2014" name="Int. J. Syst. Evol. Microbiol.">
        <title>Complete genome sequence of Corynebacterium casei LMG S-19264T (=DSM 44701T), isolated from a smear-ripened cheese.</title>
        <authorList>
            <consortium name="US DOE Joint Genome Institute (JGI-PGF)"/>
            <person name="Walter F."/>
            <person name="Albersmeier A."/>
            <person name="Kalinowski J."/>
            <person name="Ruckert C."/>
        </authorList>
    </citation>
    <scope>NUCLEOTIDE SEQUENCE</scope>
    <source>
        <strain evidence="2">CGMCC 4.7403</strain>
    </source>
</reference>
<evidence type="ECO:0000313" key="2">
    <source>
        <dbReference type="EMBL" id="GHE39064.1"/>
    </source>
</evidence>